<evidence type="ECO:0000313" key="2">
    <source>
        <dbReference type="Proteomes" id="UP000326354"/>
    </source>
</evidence>
<keyword evidence="2" id="KW-1185">Reference proteome</keyword>
<protein>
    <submittedName>
        <fullName evidence="1">Uncharacterized protein</fullName>
    </submittedName>
</protein>
<dbReference type="KEGG" id="uam:UABAM_03045"/>
<accession>A0A5S9IMY8</accession>
<reference evidence="1 2" key="1">
    <citation type="submission" date="2019-08" db="EMBL/GenBank/DDBJ databases">
        <title>Complete genome sequence of Candidatus Uab amorphum.</title>
        <authorList>
            <person name="Shiratori T."/>
            <person name="Suzuki S."/>
            <person name="Kakizawa Y."/>
            <person name="Ishida K."/>
        </authorList>
    </citation>
    <scope>NUCLEOTIDE SEQUENCE [LARGE SCALE GENOMIC DNA]</scope>
    <source>
        <strain evidence="1 2">SRT547</strain>
    </source>
</reference>
<sequence length="69" mass="8351">MDRARMSYRELREYLEKMHPCGCIHCKNVRLQKNSKYFFLITPNNGPKRMGIQEAAWWCFSKRRSLILV</sequence>
<organism evidence="1 2">
    <name type="scientific">Uabimicrobium amorphum</name>
    <dbReference type="NCBI Taxonomy" id="2596890"/>
    <lineage>
        <taxon>Bacteria</taxon>
        <taxon>Pseudomonadati</taxon>
        <taxon>Planctomycetota</taxon>
        <taxon>Candidatus Uabimicrobiia</taxon>
        <taxon>Candidatus Uabimicrobiales</taxon>
        <taxon>Candidatus Uabimicrobiaceae</taxon>
        <taxon>Candidatus Uabimicrobium</taxon>
    </lineage>
</organism>
<evidence type="ECO:0000313" key="1">
    <source>
        <dbReference type="EMBL" id="BBM84684.1"/>
    </source>
</evidence>
<proteinExistence type="predicted"/>
<dbReference type="EMBL" id="AP019860">
    <property type="protein sequence ID" value="BBM84684.1"/>
    <property type="molecule type" value="Genomic_DNA"/>
</dbReference>
<dbReference type="Proteomes" id="UP000326354">
    <property type="component" value="Chromosome"/>
</dbReference>
<gene>
    <name evidence="1" type="ORF">UABAM_03045</name>
</gene>
<dbReference type="AlphaFoldDB" id="A0A5S9IMY8"/>
<name>A0A5S9IMY8_UABAM</name>